<name>A0A2S6A669_9NOCA</name>
<dbReference type="RefSeq" id="WP_104379518.1">
    <property type="nucleotide sequence ID" value="NZ_PSZC01000059.1"/>
</dbReference>
<dbReference type="Pfam" id="PF19818">
    <property type="entry name" value="DUF6301"/>
    <property type="match status" value="1"/>
</dbReference>
<reference evidence="1 2" key="1">
    <citation type="submission" date="2018-02" db="EMBL/GenBank/DDBJ databases">
        <title>8 Nocardia nova and 1 Nocardia cyriacigeorgica strain used for evolution to TMP-SMX.</title>
        <authorList>
            <person name="Mehta H."/>
            <person name="Weng J."/>
            <person name="Shamoo Y."/>
        </authorList>
    </citation>
    <scope>NUCLEOTIDE SEQUENCE [LARGE SCALE GENOMIC DNA]</scope>
    <source>
        <strain evidence="1 2">MDA3139</strain>
    </source>
</reference>
<sequence>MRTDLDRALAVIQAAMAFDWTWTTDDLPTFAHRIGWQVEGVDQQVPTITTNFDVNRTDAMAYLDHKPRTVGPRSIQRIDYYYTDVVLDDPSVRPHLDDAFNTIAPRIHELAGEILTEAWSHNDTRMLRWDLPNLVVKLKVNDGSGLIYLVNPARQARDDEFDRMLVSSEDDAG</sequence>
<dbReference type="OrthoDB" id="4561669at2"/>
<dbReference type="InterPro" id="IPR046268">
    <property type="entry name" value="DUF6301"/>
</dbReference>
<organism evidence="1 2">
    <name type="scientific">Nocardia nova</name>
    <dbReference type="NCBI Taxonomy" id="37330"/>
    <lineage>
        <taxon>Bacteria</taxon>
        <taxon>Bacillati</taxon>
        <taxon>Actinomycetota</taxon>
        <taxon>Actinomycetes</taxon>
        <taxon>Mycobacteriales</taxon>
        <taxon>Nocardiaceae</taxon>
        <taxon>Nocardia</taxon>
    </lineage>
</organism>
<protein>
    <submittedName>
        <fullName evidence="1">Uncharacterized protein</fullName>
    </submittedName>
</protein>
<dbReference type="AlphaFoldDB" id="A0A2S6A669"/>
<dbReference type="Proteomes" id="UP000239874">
    <property type="component" value="Unassembled WGS sequence"/>
</dbReference>
<comment type="caution">
    <text evidence="1">The sequence shown here is derived from an EMBL/GenBank/DDBJ whole genome shotgun (WGS) entry which is preliminary data.</text>
</comment>
<gene>
    <name evidence="1" type="ORF">C5E45_34720</name>
</gene>
<evidence type="ECO:0000313" key="1">
    <source>
        <dbReference type="EMBL" id="PPJ27978.1"/>
    </source>
</evidence>
<proteinExistence type="predicted"/>
<dbReference type="EMBL" id="PSZC01000059">
    <property type="protein sequence ID" value="PPJ27978.1"/>
    <property type="molecule type" value="Genomic_DNA"/>
</dbReference>
<accession>A0A2S6A669</accession>
<evidence type="ECO:0000313" key="2">
    <source>
        <dbReference type="Proteomes" id="UP000239874"/>
    </source>
</evidence>